<comment type="caution">
    <text evidence="11">The sequence shown here is derived from an EMBL/GenBank/DDBJ whole genome shotgun (WGS) entry which is preliminary data.</text>
</comment>
<name>A0AAE1G6L7_PETCI</name>
<dbReference type="GO" id="GO:0003700">
    <property type="term" value="F:DNA-binding transcription factor activity"/>
    <property type="evidence" value="ECO:0007669"/>
    <property type="project" value="InterPro"/>
</dbReference>
<dbReference type="Gene3D" id="3.30.40.10">
    <property type="entry name" value="Zinc/RING finger domain, C3HC4 (zinc finger)"/>
    <property type="match status" value="1"/>
</dbReference>
<evidence type="ECO:0000256" key="8">
    <source>
        <dbReference type="ARBA" id="ARBA00023242"/>
    </source>
</evidence>
<keyword evidence="2" id="KW-0863">Zinc-finger</keyword>
<keyword evidence="5" id="KW-0238">DNA-binding</keyword>
<dbReference type="PROSITE" id="PS51030">
    <property type="entry name" value="NUCLEAR_REC_DBD_2"/>
    <property type="match status" value="1"/>
</dbReference>
<dbReference type="InterPro" id="IPR000477">
    <property type="entry name" value="RT_dom"/>
</dbReference>
<evidence type="ECO:0000256" key="4">
    <source>
        <dbReference type="ARBA" id="ARBA00023015"/>
    </source>
</evidence>
<keyword evidence="12" id="KW-1185">Reference proteome</keyword>
<accession>A0AAE1G6L7</accession>
<keyword evidence="3" id="KW-0862">Zinc</keyword>
<evidence type="ECO:0000256" key="3">
    <source>
        <dbReference type="ARBA" id="ARBA00022833"/>
    </source>
</evidence>
<dbReference type="Pfam" id="PF00105">
    <property type="entry name" value="zf-C4"/>
    <property type="match status" value="1"/>
</dbReference>
<dbReference type="Gene3D" id="3.30.50.10">
    <property type="entry name" value="Erythroid Transcription Factor GATA-1, subunit A"/>
    <property type="match status" value="1"/>
</dbReference>
<evidence type="ECO:0000256" key="6">
    <source>
        <dbReference type="ARBA" id="ARBA00023163"/>
    </source>
</evidence>
<evidence type="ECO:0000313" key="12">
    <source>
        <dbReference type="Proteomes" id="UP001286313"/>
    </source>
</evidence>
<proteinExistence type="predicted"/>
<sequence>MPCSVCAEPTASQRSGIPACRACLEFNRCHRNDRHSVCVWNGNCNINQRSRADCAPCRLQKCIEAGLATSTTQLLPPCSVCDVSNPRRCTITCAECSHHSHLTCVYLTRAQANTLHEVWLCQDCINTSTLAQAVDDHQEPADPAPNDIVKALTILKASTPVHHYVPRRDRHRVATDLAAHIHSSLEEQTVVAWYRLLSYAYIGLCASATTSNTNNKPRTHDRGVPEHPLTQQTPSNKALMRGICNKCADGDIRGTLHLLTTSDSVITPDDEDLTVLRAKHPAALPDEVLPRIEENHPSLMLMAEEVQAAIHTMPPGSAAGLDGVRPMHLQQLISKNNAEAGRHLIRALTALCNCTAAGYMPDHDREAFFFCNLTAIGKKCGGYRPIAVGIVYRRLAGKLVAQRMSLAVAAGVQPLQLGVGTPLGCEAVVHAVHEFTTTHDGHHEHIIVKVDMVNAFNSVSRKAVLEEVIHRFPAAMPLVSQAYSQPTLLQLSSARLWSQWGVQQSDPMGPLLFALAIDPVIRSLTSPLNVWFLDDGTLAGQREAVMSDLNQLIPAFQAIGLEVNQSKCELITLDTPENIAIETVPAKYSHLSAAQQLFQQAELC</sequence>
<keyword evidence="6" id="KW-0804">Transcription</keyword>
<dbReference type="InterPro" id="IPR011011">
    <property type="entry name" value="Znf_FYVE_PHD"/>
</dbReference>
<feature type="region of interest" description="Disordered" evidence="9">
    <location>
        <begin position="210"/>
        <end position="233"/>
    </location>
</feature>
<dbReference type="SMART" id="SM00399">
    <property type="entry name" value="ZnF_C4"/>
    <property type="match status" value="1"/>
</dbReference>
<dbReference type="Proteomes" id="UP001286313">
    <property type="component" value="Unassembled WGS sequence"/>
</dbReference>
<dbReference type="Pfam" id="PF00078">
    <property type="entry name" value="RVT_1"/>
    <property type="match status" value="1"/>
</dbReference>
<dbReference type="PANTHER" id="PTHR19446">
    <property type="entry name" value="REVERSE TRANSCRIPTASES"/>
    <property type="match status" value="1"/>
</dbReference>
<dbReference type="InterPro" id="IPR013083">
    <property type="entry name" value="Znf_RING/FYVE/PHD"/>
</dbReference>
<reference evidence="11" key="1">
    <citation type="submission" date="2023-10" db="EMBL/GenBank/DDBJ databases">
        <title>Genome assemblies of two species of porcelain crab, Petrolisthes cinctipes and Petrolisthes manimaculis (Anomura: Porcellanidae).</title>
        <authorList>
            <person name="Angst P."/>
        </authorList>
    </citation>
    <scope>NUCLEOTIDE SEQUENCE</scope>
    <source>
        <strain evidence="11">PB745_01</strain>
        <tissue evidence="11">Gill</tissue>
    </source>
</reference>
<keyword evidence="7" id="KW-0675">Receptor</keyword>
<evidence type="ECO:0000256" key="9">
    <source>
        <dbReference type="SAM" id="MobiDB-lite"/>
    </source>
</evidence>
<dbReference type="AlphaFoldDB" id="A0AAE1G6L7"/>
<protein>
    <recommendedName>
        <fullName evidence="10">Nuclear receptor domain-containing protein</fullName>
    </recommendedName>
</protein>
<keyword evidence="1" id="KW-0479">Metal-binding</keyword>
<evidence type="ECO:0000313" key="11">
    <source>
        <dbReference type="EMBL" id="KAK3887055.1"/>
    </source>
</evidence>
<feature type="domain" description="Nuclear receptor" evidence="10">
    <location>
        <begin position="1"/>
        <end position="74"/>
    </location>
</feature>
<evidence type="ECO:0000259" key="10">
    <source>
        <dbReference type="PROSITE" id="PS51030"/>
    </source>
</evidence>
<evidence type="ECO:0000256" key="2">
    <source>
        <dbReference type="ARBA" id="ARBA00022771"/>
    </source>
</evidence>
<gene>
    <name evidence="11" type="ORF">Pcinc_008820</name>
</gene>
<dbReference type="GO" id="GO:0008270">
    <property type="term" value="F:zinc ion binding"/>
    <property type="evidence" value="ECO:0007669"/>
    <property type="project" value="UniProtKB-KW"/>
</dbReference>
<keyword evidence="4" id="KW-0805">Transcription regulation</keyword>
<dbReference type="SUPFAM" id="SSF57903">
    <property type="entry name" value="FYVE/PHD zinc finger"/>
    <property type="match status" value="1"/>
</dbReference>
<evidence type="ECO:0000256" key="7">
    <source>
        <dbReference type="ARBA" id="ARBA00023170"/>
    </source>
</evidence>
<evidence type="ECO:0000256" key="1">
    <source>
        <dbReference type="ARBA" id="ARBA00022723"/>
    </source>
</evidence>
<dbReference type="InterPro" id="IPR013088">
    <property type="entry name" value="Znf_NHR/GATA"/>
</dbReference>
<dbReference type="SUPFAM" id="SSF57716">
    <property type="entry name" value="Glucocorticoid receptor-like (DNA-binding domain)"/>
    <property type="match status" value="1"/>
</dbReference>
<keyword evidence="8" id="KW-0539">Nucleus</keyword>
<dbReference type="GO" id="GO:0043565">
    <property type="term" value="F:sequence-specific DNA binding"/>
    <property type="evidence" value="ECO:0007669"/>
    <property type="project" value="InterPro"/>
</dbReference>
<evidence type="ECO:0000256" key="5">
    <source>
        <dbReference type="ARBA" id="ARBA00023125"/>
    </source>
</evidence>
<dbReference type="EMBL" id="JAWQEG010000653">
    <property type="protein sequence ID" value="KAK3887055.1"/>
    <property type="molecule type" value="Genomic_DNA"/>
</dbReference>
<organism evidence="11 12">
    <name type="scientific">Petrolisthes cinctipes</name>
    <name type="common">Flat porcelain crab</name>
    <dbReference type="NCBI Taxonomy" id="88211"/>
    <lineage>
        <taxon>Eukaryota</taxon>
        <taxon>Metazoa</taxon>
        <taxon>Ecdysozoa</taxon>
        <taxon>Arthropoda</taxon>
        <taxon>Crustacea</taxon>
        <taxon>Multicrustacea</taxon>
        <taxon>Malacostraca</taxon>
        <taxon>Eumalacostraca</taxon>
        <taxon>Eucarida</taxon>
        <taxon>Decapoda</taxon>
        <taxon>Pleocyemata</taxon>
        <taxon>Anomura</taxon>
        <taxon>Galatheoidea</taxon>
        <taxon>Porcellanidae</taxon>
        <taxon>Petrolisthes</taxon>
    </lineage>
</organism>
<dbReference type="InterPro" id="IPR001628">
    <property type="entry name" value="Znf_hrmn_rcpt"/>
</dbReference>